<organism evidence="2 3">
    <name type="scientific">Conyzicola lurida</name>
    <dbReference type="NCBI Taxonomy" id="1172621"/>
    <lineage>
        <taxon>Bacteria</taxon>
        <taxon>Bacillati</taxon>
        <taxon>Actinomycetota</taxon>
        <taxon>Actinomycetes</taxon>
        <taxon>Micrococcales</taxon>
        <taxon>Microbacteriaceae</taxon>
        <taxon>Conyzicola</taxon>
    </lineage>
</organism>
<keyword evidence="3" id="KW-1185">Reference proteome</keyword>
<gene>
    <name evidence="2" type="ORF">HD599_001386</name>
</gene>
<protein>
    <submittedName>
        <fullName evidence="2">Uncharacterized protein</fullName>
    </submittedName>
</protein>
<dbReference type="Proteomes" id="UP000536685">
    <property type="component" value="Unassembled WGS sequence"/>
</dbReference>
<dbReference type="EMBL" id="JACHMJ010000001">
    <property type="protein sequence ID" value="MBB5843063.1"/>
    <property type="molecule type" value="Genomic_DNA"/>
</dbReference>
<name>A0A841AN57_9MICO</name>
<reference evidence="2 3" key="1">
    <citation type="submission" date="2020-08" db="EMBL/GenBank/DDBJ databases">
        <title>Sequencing the genomes of 1000 actinobacteria strains.</title>
        <authorList>
            <person name="Klenk H.-P."/>
        </authorList>
    </citation>
    <scope>NUCLEOTIDE SEQUENCE [LARGE SCALE GENOMIC DNA]</scope>
    <source>
        <strain evidence="2 3">DSM 105784</strain>
    </source>
</reference>
<evidence type="ECO:0000313" key="2">
    <source>
        <dbReference type="EMBL" id="MBB5843063.1"/>
    </source>
</evidence>
<sequence>MTTEIRPARGRVVVLLILVATATLLWSKRDAVAGLAAELVPTKRDMKRYRKQTAQRRKAAAKELKAELKRRKDYQGKPLARAKTNNTLASLTLAGSPSRNKK</sequence>
<feature type="compositionally biased region" description="Polar residues" evidence="1">
    <location>
        <begin position="83"/>
        <end position="102"/>
    </location>
</feature>
<dbReference type="AlphaFoldDB" id="A0A841AN57"/>
<comment type="caution">
    <text evidence="2">The sequence shown here is derived from an EMBL/GenBank/DDBJ whole genome shotgun (WGS) entry which is preliminary data.</text>
</comment>
<accession>A0A841AN57</accession>
<feature type="region of interest" description="Disordered" evidence="1">
    <location>
        <begin position="74"/>
        <end position="102"/>
    </location>
</feature>
<dbReference type="RefSeq" id="WP_184235161.1">
    <property type="nucleotide sequence ID" value="NZ_JACHMJ010000001.1"/>
</dbReference>
<proteinExistence type="predicted"/>
<evidence type="ECO:0000313" key="3">
    <source>
        <dbReference type="Proteomes" id="UP000536685"/>
    </source>
</evidence>
<evidence type="ECO:0000256" key="1">
    <source>
        <dbReference type="SAM" id="MobiDB-lite"/>
    </source>
</evidence>